<dbReference type="InterPro" id="IPR012292">
    <property type="entry name" value="Globin/Proto"/>
</dbReference>
<keyword evidence="5" id="KW-0479">Metal-binding</keyword>
<dbReference type="EMBL" id="JAGTJR010000034">
    <property type="protein sequence ID" value="KAH7036826.1"/>
    <property type="molecule type" value="Genomic_DNA"/>
</dbReference>
<reference evidence="13 14" key="1">
    <citation type="journal article" date="2021" name="Nat. Commun.">
        <title>Genetic determinants of endophytism in the Arabidopsis root mycobiome.</title>
        <authorList>
            <person name="Mesny F."/>
            <person name="Miyauchi S."/>
            <person name="Thiergart T."/>
            <person name="Pickel B."/>
            <person name="Atanasova L."/>
            <person name="Karlsson M."/>
            <person name="Huettel B."/>
            <person name="Barry K.W."/>
            <person name="Haridas S."/>
            <person name="Chen C."/>
            <person name="Bauer D."/>
            <person name="Andreopoulos W."/>
            <person name="Pangilinan J."/>
            <person name="LaButti K."/>
            <person name="Riley R."/>
            <person name="Lipzen A."/>
            <person name="Clum A."/>
            <person name="Drula E."/>
            <person name="Henrissat B."/>
            <person name="Kohler A."/>
            <person name="Grigoriev I.V."/>
            <person name="Martin F.M."/>
            <person name="Hacquard S."/>
        </authorList>
    </citation>
    <scope>NUCLEOTIDE SEQUENCE [LARGE SCALE GENOMIC DNA]</scope>
    <source>
        <strain evidence="13 14">MPI-SDFR-AT-0080</strain>
    </source>
</reference>
<dbReference type="InterPro" id="IPR009050">
    <property type="entry name" value="Globin-like_sf"/>
</dbReference>
<comment type="caution">
    <text evidence="13">The sequence shown here is derived from an EMBL/GenBank/DDBJ whole genome shotgun (WGS) entry which is preliminary data.</text>
</comment>
<dbReference type="PROSITE" id="PS51384">
    <property type="entry name" value="FAD_FR"/>
    <property type="match status" value="1"/>
</dbReference>
<dbReference type="NCBIfam" id="NF009805">
    <property type="entry name" value="PRK13289.1"/>
    <property type="match status" value="1"/>
</dbReference>
<dbReference type="Gene3D" id="2.40.30.10">
    <property type="entry name" value="Translation factors"/>
    <property type="match status" value="1"/>
</dbReference>
<keyword evidence="10" id="KW-0812">Transmembrane</keyword>
<dbReference type="EC" id="1.14.12.17" evidence="2"/>
<dbReference type="Proteomes" id="UP000774617">
    <property type="component" value="Unassembled WGS sequence"/>
</dbReference>
<dbReference type="Pfam" id="PF00042">
    <property type="entry name" value="Globin"/>
    <property type="match status" value="1"/>
</dbReference>
<evidence type="ECO:0000256" key="4">
    <source>
        <dbReference type="ARBA" id="ARBA00022617"/>
    </source>
</evidence>
<keyword evidence="7" id="KW-0520">NAD</keyword>
<dbReference type="CDD" id="cd06184">
    <property type="entry name" value="flavohem_like_fad_nad_binding"/>
    <property type="match status" value="1"/>
</dbReference>
<dbReference type="SUPFAM" id="SSF63380">
    <property type="entry name" value="Riboflavin synthase domain-like"/>
    <property type="match status" value="1"/>
</dbReference>
<evidence type="ECO:0000256" key="2">
    <source>
        <dbReference type="ARBA" id="ARBA00012229"/>
    </source>
</evidence>
<keyword evidence="3" id="KW-0216">Detoxification</keyword>
<accession>A0ABQ8FZN3</accession>
<dbReference type="InterPro" id="IPR001433">
    <property type="entry name" value="OxRdtase_FAD/NAD-bd"/>
</dbReference>
<name>A0ABQ8FZN3_9PEZI</name>
<evidence type="ECO:0000256" key="3">
    <source>
        <dbReference type="ARBA" id="ARBA00022575"/>
    </source>
</evidence>
<feature type="domain" description="FAD-binding FR-type" evidence="12">
    <location>
        <begin position="149"/>
        <end position="266"/>
    </location>
</feature>
<organism evidence="13 14">
    <name type="scientific">Macrophomina phaseolina</name>
    <dbReference type="NCBI Taxonomy" id="35725"/>
    <lineage>
        <taxon>Eukaryota</taxon>
        <taxon>Fungi</taxon>
        <taxon>Dikarya</taxon>
        <taxon>Ascomycota</taxon>
        <taxon>Pezizomycotina</taxon>
        <taxon>Dothideomycetes</taxon>
        <taxon>Dothideomycetes incertae sedis</taxon>
        <taxon>Botryosphaeriales</taxon>
        <taxon>Botryosphaeriaceae</taxon>
        <taxon>Macrophomina</taxon>
    </lineage>
</organism>
<evidence type="ECO:0000256" key="1">
    <source>
        <dbReference type="ARBA" id="ARBA00006401"/>
    </source>
</evidence>
<keyword evidence="14" id="KW-1185">Reference proteome</keyword>
<evidence type="ECO:0000256" key="5">
    <source>
        <dbReference type="ARBA" id="ARBA00022723"/>
    </source>
</evidence>
<evidence type="ECO:0000313" key="13">
    <source>
        <dbReference type="EMBL" id="KAH7036826.1"/>
    </source>
</evidence>
<dbReference type="CDD" id="cd08922">
    <property type="entry name" value="FHb-globin"/>
    <property type="match status" value="1"/>
</dbReference>
<proteinExistence type="inferred from homology"/>
<evidence type="ECO:0000256" key="8">
    <source>
        <dbReference type="ARBA" id="ARBA00048649"/>
    </source>
</evidence>
<evidence type="ECO:0000256" key="6">
    <source>
        <dbReference type="ARBA" id="ARBA00023004"/>
    </source>
</evidence>
<dbReference type="Gene3D" id="1.10.490.10">
    <property type="entry name" value="Globins"/>
    <property type="match status" value="1"/>
</dbReference>
<comment type="similarity">
    <text evidence="1">In the C-terminal section; belongs to the flavoprotein pyridine nucleotide cytochrome reductase family.</text>
</comment>
<protein>
    <recommendedName>
        <fullName evidence="2">nitric oxide dioxygenase</fullName>
        <ecNumber evidence="2">1.14.12.17</ecNumber>
    </recommendedName>
</protein>
<keyword evidence="6" id="KW-0408">Iron</keyword>
<comment type="catalytic activity">
    <reaction evidence="9">
        <text>2 nitric oxide + NADPH + 2 O2 = 2 nitrate + NADP(+) + H(+)</text>
        <dbReference type="Rhea" id="RHEA:19465"/>
        <dbReference type="ChEBI" id="CHEBI:15378"/>
        <dbReference type="ChEBI" id="CHEBI:15379"/>
        <dbReference type="ChEBI" id="CHEBI:16480"/>
        <dbReference type="ChEBI" id="CHEBI:17632"/>
        <dbReference type="ChEBI" id="CHEBI:57783"/>
        <dbReference type="ChEBI" id="CHEBI:58349"/>
        <dbReference type="EC" id="1.14.12.17"/>
    </reaction>
</comment>
<feature type="domain" description="Globin" evidence="11">
    <location>
        <begin position="2"/>
        <end position="139"/>
    </location>
</feature>
<evidence type="ECO:0000259" key="11">
    <source>
        <dbReference type="PROSITE" id="PS01033"/>
    </source>
</evidence>
<dbReference type="SUPFAM" id="SSF46458">
    <property type="entry name" value="Globin-like"/>
    <property type="match status" value="1"/>
</dbReference>
<dbReference type="Gene3D" id="3.40.50.80">
    <property type="entry name" value="Nucleotide-binding domain of ferredoxin-NADP reductase (FNR) module"/>
    <property type="match status" value="1"/>
</dbReference>
<evidence type="ECO:0000256" key="7">
    <source>
        <dbReference type="ARBA" id="ARBA00023027"/>
    </source>
</evidence>
<keyword evidence="4" id="KW-0349">Heme</keyword>
<dbReference type="InterPro" id="IPR017938">
    <property type="entry name" value="Riboflavin_synthase-like_b-brl"/>
</dbReference>
<evidence type="ECO:0000259" key="12">
    <source>
        <dbReference type="PROSITE" id="PS51384"/>
    </source>
</evidence>
<dbReference type="InterPro" id="IPR017927">
    <property type="entry name" value="FAD-bd_FR_type"/>
</dbReference>
<sequence>MPLTPDQVQIIKATVPILAEHGNTITTRFYQNMLRENPDLNNIFSNTHQVTGHQPRALAMSLYAYASNIDDLGVLSPAVELICQKHASLYIRPEHYDIVGTYLLAAMKEILGDALTPEIHAAWAEAYWQLANLMIGKEADLYKHAAGWTDWRDFRIARKVKESSEITSFYLEPVDGAQLPSFLPGQYISIQADVPDLEFKQARQYSLSDAPNPRYYRISVKREDGLDMGSSAAKAHPGYVSNVLHLSKKEGDVLRVSHPFGDFYFDERAVPQDAPVVFLAAGVGLTCLLAILNSLTAKQSTRPLRWIHAARTTQARAFADHVGNLAREHANLERKLFVSKPADSDVQDRDYDVAGRLDLTLLDNEKDLLVGDKKAQYFVCGPEAFMVDMQKGLKALGVDEERVHLELFGTGGVPKA</sequence>
<dbReference type="PROSITE" id="PS01033">
    <property type="entry name" value="GLOBIN"/>
    <property type="match status" value="1"/>
</dbReference>
<dbReference type="Pfam" id="PF00175">
    <property type="entry name" value="NAD_binding_1"/>
    <property type="match status" value="1"/>
</dbReference>
<evidence type="ECO:0000313" key="14">
    <source>
        <dbReference type="Proteomes" id="UP000774617"/>
    </source>
</evidence>
<gene>
    <name evidence="13" type="ORF">B0J12DRAFT_263882</name>
</gene>
<dbReference type="PANTHER" id="PTHR43396:SF3">
    <property type="entry name" value="FLAVOHEMOPROTEIN"/>
    <property type="match status" value="1"/>
</dbReference>
<keyword evidence="10" id="KW-0472">Membrane</keyword>
<keyword evidence="10" id="KW-1133">Transmembrane helix</keyword>
<dbReference type="InterPro" id="IPR000971">
    <property type="entry name" value="Globin"/>
</dbReference>
<feature type="transmembrane region" description="Helical" evidence="10">
    <location>
        <begin position="276"/>
        <end position="295"/>
    </location>
</feature>
<dbReference type="InterPro" id="IPR039261">
    <property type="entry name" value="FNR_nucleotide-bd"/>
</dbReference>
<evidence type="ECO:0000256" key="10">
    <source>
        <dbReference type="SAM" id="Phobius"/>
    </source>
</evidence>
<dbReference type="SUPFAM" id="SSF52343">
    <property type="entry name" value="Ferredoxin reductase-like, C-terminal NADP-linked domain"/>
    <property type="match status" value="1"/>
</dbReference>
<dbReference type="PANTHER" id="PTHR43396">
    <property type="entry name" value="FLAVOHEMOPROTEIN"/>
    <property type="match status" value="1"/>
</dbReference>
<evidence type="ECO:0000256" key="9">
    <source>
        <dbReference type="ARBA" id="ARBA00049433"/>
    </source>
</evidence>
<comment type="catalytic activity">
    <reaction evidence="8">
        <text>2 nitric oxide + NADH + 2 O2 = 2 nitrate + NAD(+) + H(+)</text>
        <dbReference type="Rhea" id="RHEA:19469"/>
        <dbReference type="ChEBI" id="CHEBI:15378"/>
        <dbReference type="ChEBI" id="CHEBI:15379"/>
        <dbReference type="ChEBI" id="CHEBI:16480"/>
        <dbReference type="ChEBI" id="CHEBI:17632"/>
        <dbReference type="ChEBI" id="CHEBI:57540"/>
        <dbReference type="ChEBI" id="CHEBI:57945"/>
        <dbReference type="EC" id="1.14.12.17"/>
    </reaction>
</comment>